<feature type="compositionally biased region" description="Basic and acidic residues" evidence="1">
    <location>
        <begin position="19"/>
        <end position="34"/>
    </location>
</feature>
<evidence type="ECO:0000313" key="3">
    <source>
        <dbReference type="Proteomes" id="UP001174136"/>
    </source>
</evidence>
<organism evidence="2 3">
    <name type="scientific">Merluccius polli</name>
    <name type="common">Benguela hake</name>
    <name type="synonym">Merluccius cadenati</name>
    <dbReference type="NCBI Taxonomy" id="89951"/>
    <lineage>
        <taxon>Eukaryota</taxon>
        <taxon>Metazoa</taxon>
        <taxon>Chordata</taxon>
        <taxon>Craniata</taxon>
        <taxon>Vertebrata</taxon>
        <taxon>Euteleostomi</taxon>
        <taxon>Actinopterygii</taxon>
        <taxon>Neopterygii</taxon>
        <taxon>Teleostei</taxon>
        <taxon>Neoteleostei</taxon>
        <taxon>Acanthomorphata</taxon>
        <taxon>Zeiogadaria</taxon>
        <taxon>Gadariae</taxon>
        <taxon>Gadiformes</taxon>
        <taxon>Gadoidei</taxon>
        <taxon>Merlucciidae</taxon>
        <taxon>Merluccius</taxon>
    </lineage>
</organism>
<accession>A0AA47LZ29</accession>
<dbReference type="PANTHER" id="PTHR16840:SF8">
    <property type="entry name" value="GROWTH ARREST-SPECIFIC PROTEIN 1-LIKE"/>
    <property type="match status" value="1"/>
</dbReference>
<gene>
    <name evidence="2" type="primary">Gas1</name>
    <name evidence="2" type="ORF">N1851_034904</name>
</gene>
<evidence type="ECO:0000313" key="2">
    <source>
        <dbReference type="EMBL" id="KAK0130617.1"/>
    </source>
</evidence>
<feature type="region of interest" description="Disordered" evidence="1">
    <location>
        <begin position="1"/>
        <end position="52"/>
    </location>
</feature>
<dbReference type="Proteomes" id="UP001174136">
    <property type="component" value="Unassembled WGS sequence"/>
</dbReference>
<comment type="caution">
    <text evidence="2">The sequence shown here is derived from an EMBL/GenBank/DDBJ whole genome shotgun (WGS) entry which is preliminary data.</text>
</comment>
<dbReference type="InterPro" id="IPR039596">
    <property type="entry name" value="GAS1"/>
</dbReference>
<feature type="region of interest" description="Disordered" evidence="1">
    <location>
        <begin position="136"/>
        <end position="164"/>
    </location>
</feature>
<feature type="compositionally biased region" description="Basic and acidic residues" evidence="1">
    <location>
        <begin position="212"/>
        <end position="225"/>
    </location>
</feature>
<feature type="compositionally biased region" description="Acidic residues" evidence="1">
    <location>
        <begin position="35"/>
        <end position="45"/>
    </location>
</feature>
<dbReference type="PANTHER" id="PTHR16840">
    <property type="entry name" value="GROWTH ARREST-SPECIFIC PROTEIN 1"/>
    <property type="match status" value="1"/>
</dbReference>
<sequence>MWDHSPQDGSRTQSPTVEANHDLFRPDALIRPEENPEPEEPELEEPEPRSTSMVRWSGALALLRCHDEPACDAAYGQYLAACEGTLRGPRRPCPGHCVGALLRLNQTRGGPDLGTCDCARDAVCLRAQRAVGPCLPRDTGGPAGGPRLHRGAPPLRGGPRLPRLPGGLPGLLRPAVQRQEVLLLLPRRHPPDAPPAGRRAAGPLRVRRRGEAVLRGREGQHEPAVRRGGPGGWRTRPTWTRCTRDEDYEDREEDADPQSGSWRPCVYLPLLYGPLRGCWSEGHRGAADVSAGMEATVTSDMLLRQMKELITSIGQ</sequence>
<name>A0AA47LZ29_MERPO</name>
<dbReference type="EMBL" id="JAOPHQ010006688">
    <property type="protein sequence ID" value="KAK0130617.1"/>
    <property type="molecule type" value="Genomic_DNA"/>
</dbReference>
<keyword evidence="3" id="KW-1185">Reference proteome</keyword>
<feature type="compositionally biased region" description="Polar residues" evidence="1">
    <location>
        <begin position="7"/>
        <end position="17"/>
    </location>
</feature>
<reference evidence="2" key="1">
    <citation type="journal article" date="2023" name="Front. Mar. Sci.">
        <title>A new Merluccius polli reference genome to investigate the effects of global change in West African waters.</title>
        <authorList>
            <person name="Mateo J.L."/>
            <person name="Blanco-Fernandez C."/>
            <person name="Garcia-Vazquez E."/>
            <person name="Machado-Schiaffino G."/>
        </authorList>
    </citation>
    <scope>NUCLEOTIDE SEQUENCE</scope>
    <source>
        <strain evidence="2">C29</strain>
        <tissue evidence="2">Fin</tissue>
    </source>
</reference>
<evidence type="ECO:0000256" key="1">
    <source>
        <dbReference type="SAM" id="MobiDB-lite"/>
    </source>
</evidence>
<feature type="region of interest" description="Disordered" evidence="1">
    <location>
        <begin position="212"/>
        <end position="239"/>
    </location>
</feature>
<protein>
    <submittedName>
        <fullName evidence="2">Growth arrest-specific protein 1</fullName>
    </submittedName>
</protein>
<dbReference type="GO" id="GO:0051726">
    <property type="term" value="P:regulation of cell cycle"/>
    <property type="evidence" value="ECO:0007669"/>
    <property type="project" value="InterPro"/>
</dbReference>
<feature type="compositionally biased region" description="Low complexity" evidence="1">
    <location>
        <begin position="151"/>
        <end position="164"/>
    </location>
</feature>
<dbReference type="AlphaFoldDB" id="A0AA47LZ29"/>
<proteinExistence type="predicted"/>